<organism evidence="2 3">
    <name type="scientific">Elysia crispata</name>
    <name type="common">lettuce slug</name>
    <dbReference type="NCBI Taxonomy" id="231223"/>
    <lineage>
        <taxon>Eukaryota</taxon>
        <taxon>Metazoa</taxon>
        <taxon>Spiralia</taxon>
        <taxon>Lophotrochozoa</taxon>
        <taxon>Mollusca</taxon>
        <taxon>Gastropoda</taxon>
        <taxon>Heterobranchia</taxon>
        <taxon>Euthyneura</taxon>
        <taxon>Panpulmonata</taxon>
        <taxon>Sacoglossa</taxon>
        <taxon>Placobranchoidea</taxon>
        <taxon>Plakobranchidae</taxon>
        <taxon>Elysia</taxon>
    </lineage>
</organism>
<sequence>MSIFLRVSALCTLNLIFFLYTIPLRPSSAIFFPLFTPIRLDACVSIIESEKSAPEAKVFTDVEISNIVDSVFKENDENLDGYIEYIEFKRRQAISKTQQQQQQQQEQQQQQQQQNQQQP</sequence>
<gene>
    <name evidence="2" type="ORF">RRG08_050005</name>
</gene>
<comment type="caution">
    <text evidence="2">The sequence shown here is derived from an EMBL/GenBank/DDBJ whole genome shotgun (WGS) entry which is preliminary data.</text>
</comment>
<dbReference type="EMBL" id="JAWDGP010000265">
    <property type="protein sequence ID" value="KAK3802116.1"/>
    <property type="molecule type" value="Genomic_DNA"/>
</dbReference>
<accession>A0AAE1BB17</accession>
<evidence type="ECO:0008006" key="4">
    <source>
        <dbReference type="Google" id="ProtNLM"/>
    </source>
</evidence>
<name>A0AAE1BB17_9GAST</name>
<evidence type="ECO:0000313" key="3">
    <source>
        <dbReference type="Proteomes" id="UP001283361"/>
    </source>
</evidence>
<feature type="region of interest" description="Disordered" evidence="1">
    <location>
        <begin position="97"/>
        <end position="119"/>
    </location>
</feature>
<dbReference type="Proteomes" id="UP001283361">
    <property type="component" value="Unassembled WGS sequence"/>
</dbReference>
<dbReference type="Gene3D" id="1.10.238.10">
    <property type="entry name" value="EF-hand"/>
    <property type="match status" value="1"/>
</dbReference>
<proteinExistence type="predicted"/>
<protein>
    <recommendedName>
        <fullName evidence="4">EF-hand domain-containing protein</fullName>
    </recommendedName>
</protein>
<reference evidence="2" key="1">
    <citation type="journal article" date="2023" name="G3 (Bethesda)">
        <title>A reference genome for the long-term kleptoplast-retaining sea slug Elysia crispata morphotype clarki.</title>
        <authorList>
            <person name="Eastman K.E."/>
            <person name="Pendleton A.L."/>
            <person name="Shaikh M.A."/>
            <person name="Suttiyut T."/>
            <person name="Ogas R."/>
            <person name="Tomko P."/>
            <person name="Gavelis G."/>
            <person name="Widhalm J.R."/>
            <person name="Wisecaver J.H."/>
        </authorList>
    </citation>
    <scope>NUCLEOTIDE SEQUENCE</scope>
    <source>
        <strain evidence="2">ECLA1</strain>
    </source>
</reference>
<dbReference type="AlphaFoldDB" id="A0AAE1BB17"/>
<evidence type="ECO:0000256" key="1">
    <source>
        <dbReference type="SAM" id="MobiDB-lite"/>
    </source>
</evidence>
<keyword evidence="3" id="KW-1185">Reference proteome</keyword>
<feature type="compositionally biased region" description="Low complexity" evidence="1">
    <location>
        <begin position="98"/>
        <end position="119"/>
    </location>
</feature>
<evidence type="ECO:0000313" key="2">
    <source>
        <dbReference type="EMBL" id="KAK3802116.1"/>
    </source>
</evidence>